<evidence type="ECO:0000313" key="12">
    <source>
        <dbReference type="Proteomes" id="UP001165083"/>
    </source>
</evidence>
<keyword evidence="7" id="KW-0119">Carbohydrate metabolism</keyword>
<dbReference type="InterPro" id="IPR037019">
    <property type="entry name" value="Glyco_hydro_7_sf"/>
</dbReference>
<keyword evidence="5" id="KW-0378">Hydrolase</keyword>
<comment type="similarity">
    <text evidence="2">Belongs to the glycosyl hydrolase 7 (cellulase C) family.</text>
</comment>
<name>A0A9W6YDD0_9STRA</name>
<comment type="catalytic activity">
    <reaction evidence="1">
        <text>Hydrolysis of (1-&gt;4)-beta-D-glucosidic linkages in cellulose and cellotetraose, releasing cellobiose from the non-reducing ends of the chains.</text>
        <dbReference type="EC" id="3.2.1.91"/>
    </reaction>
</comment>
<gene>
    <name evidence="11" type="ORF">Plil01_001745500</name>
</gene>
<evidence type="ECO:0000256" key="5">
    <source>
        <dbReference type="ARBA" id="ARBA00022801"/>
    </source>
</evidence>
<evidence type="ECO:0000256" key="4">
    <source>
        <dbReference type="ARBA" id="ARBA00022729"/>
    </source>
</evidence>
<comment type="caution">
    <text evidence="11">The sequence shown here is derived from an EMBL/GenBank/DDBJ whole genome shotgun (WGS) entry which is preliminary data.</text>
</comment>
<reference evidence="11" key="1">
    <citation type="submission" date="2023-04" db="EMBL/GenBank/DDBJ databases">
        <title>Phytophthora lilii NBRC 32176.</title>
        <authorList>
            <person name="Ichikawa N."/>
            <person name="Sato H."/>
            <person name="Tonouchi N."/>
        </authorList>
    </citation>
    <scope>NUCLEOTIDE SEQUENCE</scope>
    <source>
        <strain evidence="11">NBRC 32176</strain>
    </source>
</reference>
<accession>A0A9W6YDD0</accession>
<dbReference type="SUPFAM" id="SSF49899">
    <property type="entry name" value="Concanavalin A-like lectins/glucanases"/>
    <property type="match status" value="1"/>
</dbReference>
<protein>
    <recommendedName>
        <fullName evidence="3">cellulose 1,4-beta-cellobiosidase (non-reducing end)</fullName>
        <ecNumber evidence="3">3.2.1.91</ecNumber>
    </recommendedName>
</protein>
<dbReference type="OrthoDB" id="412382at2759"/>
<keyword evidence="12" id="KW-1185">Reference proteome</keyword>
<feature type="chain" id="PRO_5040735965" description="cellulose 1,4-beta-cellobiosidase (non-reducing end)" evidence="10">
    <location>
        <begin position="23"/>
        <end position="229"/>
    </location>
</feature>
<sequence>MKLSTTTIGLTAAVVAFIGTVAQQPGTNVPEKHPSLPTQVCKDVLAQVDQVETDVVKCVTEESSVVIDADWRDMIAVGTTHNSCNADSKWNMTTCSTPKECAKNCGLEDDWRRRHTRVMLDASGKKYKQFQLLNQEFTFDVDMSLLPCGSNGALYFSKMDADGGTQRFPVNTAGGAYGTGYCDAQYQKSVKFINGEADLNSTEMDIWRRTAWRHTSRHTRVRLKVRRGV</sequence>
<dbReference type="Gene3D" id="2.70.100.10">
    <property type="entry name" value="Glycoside hydrolase, family 7, domain"/>
    <property type="match status" value="2"/>
</dbReference>
<keyword evidence="8" id="KW-0326">Glycosidase</keyword>
<evidence type="ECO:0000256" key="2">
    <source>
        <dbReference type="ARBA" id="ARBA00006044"/>
    </source>
</evidence>
<dbReference type="EMBL" id="BSXW01012426">
    <property type="protein sequence ID" value="GMF64677.1"/>
    <property type="molecule type" value="Genomic_DNA"/>
</dbReference>
<dbReference type="GO" id="GO:0016162">
    <property type="term" value="F:cellulose 1,4-beta-cellobiosidase activity"/>
    <property type="evidence" value="ECO:0007669"/>
    <property type="project" value="UniProtKB-EC"/>
</dbReference>
<evidence type="ECO:0000256" key="3">
    <source>
        <dbReference type="ARBA" id="ARBA00012561"/>
    </source>
</evidence>
<dbReference type="Proteomes" id="UP001165083">
    <property type="component" value="Unassembled WGS sequence"/>
</dbReference>
<evidence type="ECO:0000256" key="8">
    <source>
        <dbReference type="ARBA" id="ARBA00023295"/>
    </source>
</evidence>
<dbReference type="PANTHER" id="PTHR33753:SF2">
    <property type="entry name" value="GLYCOSIDE HYDROLASE FAMILY 7 PROTEIN"/>
    <property type="match status" value="1"/>
</dbReference>
<dbReference type="InterPro" id="IPR013320">
    <property type="entry name" value="ConA-like_dom_sf"/>
</dbReference>
<keyword evidence="6" id="KW-0136">Cellulose degradation</keyword>
<keyword evidence="4 10" id="KW-0732">Signal</keyword>
<dbReference type="GO" id="GO:0030245">
    <property type="term" value="P:cellulose catabolic process"/>
    <property type="evidence" value="ECO:0007669"/>
    <property type="project" value="UniProtKB-KW"/>
</dbReference>
<keyword evidence="9" id="KW-0624">Polysaccharide degradation</keyword>
<evidence type="ECO:0000313" key="11">
    <source>
        <dbReference type="EMBL" id="GMF64677.1"/>
    </source>
</evidence>
<dbReference type="InterPro" id="IPR001722">
    <property type="entry name" value="Glyco_hydro_7"/>
</dbReference>
<dbReference type="Pfam" id="PF00840">
    <property type="entry name" value="Glyco_hydro_7"/>
    <property type="match status" value="2"/>
</dbReference>
<dbReference type="PANTHER" id="PTHR33753">
    <property type="entry name" value="1,4-BETA-D-GLUCAN CELLOBIOHYDROLASE B"/>
    <property type="match status" value="1"/>
</dbReference>
<organism evidence="11 12">
    <name type="scientific">Phytophthora lilii</name>
    <dbReference type="NCBI Taxonomy" id="2077276"/>
    <lineage>
        <taxon>Eukaryota</taxon>
        <taxon>Sar</taxon>
        <taxon>Stramenopiles</taxon>
        <taxon>Oomycota</taxon>
        <taxon>Peronosporomycetes</taxon>
        <taxon>Peronosporales</taxon>
        <taxon>Peronosporaceae</taxon>
        <taxon>Phytophthora</taxon>
    </lineage>
</organism>
<dbReference type="EC" id="3.2.1.91" evidence="3"/>
<proteinExistence type="inferred from homology"/>
<evidence type="ECO:0000256" key="6">
    <source>
        <dbReference type="ARBA" id="ARBA00023001"/>
    </source>
</evidence>
<dbReference type="AlphaFoldDB" id="A0A9W6YDD0"/>
<feature type="signal peptide" evidence="10">
    <location>
        <begin position="1"/>
        <end position="22"/>
    </location>
</feature>
<evidence type="ECO:0000256" key="9">
    <source>
        <dbReference type="ARBA" id="ARBA00023326"/>
    </source>
</evidence>
<evidence type="ECO:0000256" key="7">
    <source>
        <dbReference type="ARBA" id="ARBA00023277"/>
    </source>
</evidence>
<evidence type="ECO:0000256" key="10">
    <source>
        <dbReference type="SAM" id="SignalP"/>
    </source>
</evidence>
<evidence type="ECO:0000256" key="1">
    <source>
        <dbReference type="ARBA" id="ARBA00001641"/>
    </source>
</evidence>